<keyword evidence="1" id="KW-0812">Transmembrane</keyword>
<dbReference type="AlphaFoldDB" id="A0A803QCZ0"/>
<dbReference type="PANTHER" id="PTHR33320:SF2">
    <property type="entry name" value="OS07G0564200 PROTEIN"/>
    <property type="match status" value="1"/>
</dbReference>
<name>A0A803QCZ0_CANSA</name>
<keyword evidence="1" id="KW-1133">Transmembrane helix</keyword>
<feature type="transmembrane region" description="Helical" evidence="1">
    <location>
        <begin position="108"/>
        <end position="130"/>
    </location>
</feature>
<dbReference type="Gramene" id="evm.model.08.973">
    <property type="protein sequence ID" value="cds.evm.model.08.973"/>
    <property type="gene ID" value="evm.TU.08.973"/>
</dbReference>
<dbReference type="EMBL" id="UZAU01000694">
    <property type="status" value="NOT_ANNOTATED_CDS"/>
    <property type="molecule type" value="Genomic_DNA"/>
</dbReference>
<evidence type="ECO:0000256" key="1">
    <source>
        <dbReference type="SAM" id="Phobius"/>
    </source>
</evidence>
<evidence type="ECO:0000313" key="3">
    <source>
        <dbReference type="Proteomes" id="UP000596661"/>
    </source>
</evidence>
<accession>A0A803QCZ0</accession>
<dbReference type="PANTHER" id="PTHR33320">
    <property type="entry name" value="METHIONYL-TRNA SYNTHETASE"/>
    <property type="match status" value="1"/>
</dbReference>
<protein>
    <submittedName>
        <fullName evidence="2">Uncharacterized protein</fullName>
    </submittedName>
</protein>
<sequence>MVCFCFLVDQTRKIKRSKPAAGTCSRCGAGASVADMRTETRLVQASDICHAPPKAAKACVILMVGKAVHMYGPWIKSDSSRGNYFTMVGKGSVNKVGLIMDRASGCMLTLVLSMSLSAGFVLLGLGRLLAYGLASAVML</sequence>
<dbReference type="Proteomes" id="UP000596661">
    <property type="component" value="Chromosome 8"/>
</dbReference>
<keyword evidence="1" id="KW-0472">Membrane</keyword>
<reference evidence="2" key="1">
    <citation type="submission" date="2018-11" db="EMBL/GenBank/DDBJ databases">
        <authorList>
            <person name="Grassa J C."/>
        </authorList>
    </citation>
    <scope>NUCLEOTIDE SEQUENCE [LARGE SCALE GENOMIC DNA]</scope>
</reference>
<dbReference type="EnsemblPlants" id="evm.model.08.973">
    <property type="protein sequence ID" value="cds.evm.model.08.973"/>
    <property type="gene ID" value="evm.TU.08.973"/>
</dbReference>
<reference evidence="2" key="2">
    <citation type="submission" date="2021-03" db="UniProtKB">
        <authorList>
            <consortium name="EnsemblPlants"/>
        </authorList>
    </citation>
    <scope>IDENTIFICATION</scope>
</reference>
<organism evidence="2 3">
    <name type="scientific">Cannabis sativa</name>
    <name type="common">Hemp</name>
    <name type="synonym">Marijuana</name>
    <dbReference type="NCBI Taxonomy" id="3483"/>
    <lineage>
        <taxon>Eukaryota</taxon>
        <taxon>Viridiplantae</taxon>
        <taxon>Streptophyta</taxon>
        <taxon>Embryophyta</taxon>
        <taxon>Tracheophyta</taxon>
        <taxon>Spermatophyta</taxon>
        <taxon>Magnoliopsida</taxon>
        <taxon>eudicotyledons</taxon>
        <taxon>Gunneridae</taxon>
        <taxon>Pentapetalae</taxon>
        <taxon>rosids</taxon>
        <taxon>fabids</taxon>
        <taxon>Rosales</taxon>
        <taxon>Cannabaceae</taxon>
        <taxon>Cannabis</taxon>
    </lineage>
</organism>
<evidence type="ECO:0000313" key="2">
    <source>
        <dbReference type="EnsemblPlants" id="cds.evm.model.08.973"/>
    </source>
</evidence>
<keyword evidence="3" id="KW-1185">Reference proteome</keyword>
<proteinExistence type="predicted"/>